<dbReference type="PANTHER" id="PTHR12859:SF0">
    <property type="entry name" value="PRA1 FAMILY PROTEIN"/>
    <property type="match status" value="1"/>
</dbReference>
<dbReference type="InterPro" id="IPR004895">
    <property type="entry name" value="Prenylated_rab_accept_PRA1"/>
</dbReference>
<evidence type="ECO:0000256" key="5">
    <source>
        <dbReference type="RuleBase" id="RU363107"/>
    </source>
</evidence>
<feature type="transmembrane region" description="Helical" evidence="5">
    <location>
        <begin position="56"/>
        <end position="76"/>
    </location>
</feature>
<dbReference type="Pfam" id="PF03208">
    <property type="entry name" value="PRA1"/>
    <property type="match status" value="1"/>
</dbReference>
<keyword evidence="4 5" id="KW-0472">Membrane</keyword>
<keyword evidence="2 5" id="KW-0812">Transmembrane</keyword>
<sequence>MSETTTNSSESYWKFSEELQIPPVRSIDEFILNRARFQLPPYTDLPKWNNRILTNLLYFQTNYFIIMLIFVFISFAAQASHVMFGCSAIALLLAAVFLSASKNPTLDQIRSDHPILTLIVNLLALYYFIGALTSVCVVLFILLMPVLLILIHASFRLRNLKAKINRQLERAGLEKTVMSRILSFVSADISILD</sequence>
<organism evidence="6 7">
    <name type="scientific">Syphacia muris</name>
    <dbReference type="NCBI Taxonomy" id="451379"/>
    <lineage>
        <taxon>Eukaryota</taxon>
        <taxon>Metazoa</taxon>
        <taxon>Ecdysozoa</taxon>
        <taxon>Nematoda</taxon>
        <taxon>Chromadorea</taxon>
        <taxon>Rhabditida</taxon>
        <taxon>Spirurina</taxon>
        <taxon>Oxyuridomorpha</taxon>
        <taxon>Oxyuroidea</taxon>
        <taxon>Oxyuridae</taxon>
        <taxon>Syphacia</taxon>
    </lineage>
</organism>
<evidence type="ECO:0000256" key="1">
    <source>
        <dbReference type="ARBA" id="ARBA00004141"/>
    </source>
</evidence>
<comment type="subcellular location">
    <subcellularLocation>
        <location evidence="1 5">Membrane</location>
        <topology evidence="1 5">Multi-pass membrane protein</topology>
    </subcellularLocation>
</comment>
<evidence type="ECO:0000313" key="6">
    <source>
        <dbReference type="Proteomes" id="UP000046393"/>
    </source>
</evidence>
<dbReference type="WBParaSite" id="SMUV_0000928601-mRNA-1">
    <property type="protein sequence ID" value="SMUV_0000928601-mRNA-1"/>
    <property type="gene ID" value="SMUV_0000928601"/>
</dbReference>
<dbReference type="AlphaFoldDB" id="A0A0N5AWI6"/>
<proteinExistence type="inferred from homology"/>
<accession>A0A0N5AWI6</accession>
<name>A0A0N5AWI6_9BILA</name>
<dbReference type="Proteomes" id="UP000046393">
    <property type="component" value="Unplaced"/>
</dbReference>
<dbReference type="PANTHER" id="PTHR12859">
    <property type="entry name" value="PRA1 PROTEIN"/>
    <property type="match status" value="1"/>
</dbReference>
<dbReference type="GO" id="GO:0016020">
    <property type="term" value="C:membrane"/>
    <property type="evidence" value="ECO:0007669"/>
    <property type="project" value="UniProtKB-SubCell"/>
</dbReference>
<evidence type="ECO:0000256" key="3">
    <source>
        <dbReference type="ARBA" id="ARBA00022989"/>
    </source>
</evidence>
<keyword evidence="6" id="KW-1185">Reference proteome</keyword>
<evidence type="ECO:0000256" key="4">
    <source>
        <dbReference type="ARBA" id="ARBA00023136"/>
    </source>
</evidence>
<protein>
    <recommendedName>
        <fullName evidence="5">PRA1 family protein</fullName>
    </recommendedName>
</protein>
<keyword evidence="3 5" id="KW-1133">Transmembrane helix</keyword>
<evidence type="ECO:0000313" key="7">
    <source>
        <dbReference type="WBParaSite" id="SMUV_0000928601-mRNA-1"/>
    </source>
</evidence>
<feature type="transmembrane region" description="Helical" evidence="5">
    <location>
        <begin position="82"/>
        <end position="101"/>
    </location>
</feature>
<evidence type="ECO:0000256" key="2">
    <source>
        <dbReference type="ARBA" id="ARBA00022692"/>
    </source>
</evidence>
<reference evidence="7" key="1">
    <citation type="submission" date="2017-02" db="UniProtKB">
        <authorList>
            <consortium name="WormBaseParasite"/>
        </authorList>
    </citation>
    <scope>IDENTIFICATION</scope>
</reference>
<feature type="transmembrane region" description="Helical" evidence="5">
    <location>
        <begin position="113"/>
        <end position="131"/>
    </location>
</feature>
<feature type="transmembrane region" description="Helical" evidence="5">
    <location>
        <begin position="137"/>
        <end position="157"/>
    </location>
</feature>
<comment type="similarity">
    <text evidence="5">Belongs to the PRA1 family.</text>
</comment>